<comment type="caution">
    <text evidence="1">The sequence shown here is derived from an EMBL/GenBank/DDBJ whole genome shotgun (WGS) entry which is preliminary data.</text>
</comment>
<gene>
    <name evidence="1" type="ORF">CY0110_08741</name>
</gene>
<accession>A3IWT0</accession>
<proteinExistence type="predicted"/>
<dbReference type="EMBL" id="AAXW01000055">
    <property type="protein sequence ID" value="EAZ89085.1"/>
    <property type="molecule type" value="Genomic_DNA"/>
</dbReference>
<dbReference type="AlphaFoldDB" id="A3IWT0"/>
<sequence length="47" mass="5345">MTCSKESNCLPSNCTECKEQQKNQNKLICPCRRCLINLESSPQKAQN</sequence>
<protein>
    <submittedName>
        <fullName evidence="1">Uncharacterized protein</fullName>
    </submittedName>
</protein>
<dbReference type="Proteomes" id="UP000003781">
    <property type="component" value="Unassembled WGS sequence"/>
</dbReference>
<name>A3IWT0_9CHRO</name>
<evidence type="ECO:0000313" key="1">
    <source>
        <dbReference type="EMBL" id="EAZ89085.1"/>
    </source>
</evidence>
<organism evidence="1 2">
    <name type="scientific">Crocosphaera chwakensis CCY0110</name>
    <dbReference type="NCBI Taxonomy" id="391612"/>
    <lineage>
        <taxon>Bacteria</taxon>
        <taxon>Bacillati</taxon>
        <taxon>Cyanobacteriota</taxon>
        <taxon>Cyanophyceae</taxon>
        <taxon>Oscillatoriophycideae</taxon>
        <taxon>Chroococcales</taxon>
        <taxon>Aphanothecaceae</taxon>
        <taxon>Crocosphaera</taxon>
        <taxon>Crocosphaera chwakensis</taxon>
    </lineage>
</organism>
<keyword evidence="2" id="KW-1185">Reference proteome</keyword>
<reference evidence="1 2" key="1">
    <citation type="submission" date="2007-03" db="EMBL/GenBank/DDBJ databases">
        <authorList>
            <person name="Stal L."/>
            <person name="Ferriera S."/>
            <person name="Johnson J."/>
            <person name="Kravitz S."/>
            <person name="Beeson K."/>
            <person name="Sutton G."/>
            <person name="Rogers Y.-H."/>
            <person name="Friedman R."/>
            <person name="Frazier M."/>
            <person name="Venter J.C."/>
        </authorList>
    </citation>
    <scope>NUCLEOTIDE SEQUENCE [LARGE SCALE GENOMIC DNA]</scope>
    <source>
        <strain evidence="1 2">CCY0110</strain>
    </source>
</reference>
<evidence type="ECO:0000313" key="2">
    <source>
        <dbReference type="Proteomes" id="UP000003781"/>
    </source>
</evidence>